<feature type="domain" description="ABC transmembrane type-1" evidence="9">
    <location>
        <begin position="31"/>
        <end position="307"/>
    </location>
</feature>
<evidence type="ECO:0000256" key="2">
    <source>
        <dbReference type="ARBA" id="ARBA00022692"/>
    </source>
</evidence>
<dbReference type="Gene3D" id="3.40.50.300">
    <property type="entry name" value="P-loop containing nucleotide triphosphate hydrolases"/>
    <property type="match status" value="1"/>
</dbReference>
<accession>A0ABS4QDQ7</accession>
<evidence type="ECO:0000256" key="1">
    <source>
        <dbReference type="ARBA" id="ARBA00004651"/>
    </source>
</evidence>
<evidence type="ECO:0000256" key="7">
    <source>
        <dbReference type="SAM" id="Phobius"/>
    </source>
</evidence>
<evidence type="ECO:0000256" key="5">
    <source>
        <dbReference type="ARBA" id="ARBA00022989"/>
    </source>
</evidence>
<dbReference type="PROSITE" id="PS50929">
    <property type="entry name" value="ABC_TM1F"/>
    <property type="match status" value="1"/>
</dbReference>
<dbReference type="EMBL" id="JAGGMR010000001">
    <property type="protein sequence ID" value="MBP2189688.1"/>
    <property type="molecule type" value="Genomic_DNA"/>
</dbReference>
<evidence type="ECO:0000259" key="9">
    <source>
        <dbReference type="PROSITE" id="PS50929"/>
    </source>
</evidence>
<sequence>MTRYLRLWGEVLGISWRHARALTSTVFATEIGLVAANVGIALTMRTAVNNLVAHQTASAVIAAVVAASACTLVFVLNRMHGLVGLFLVVETVSVVIEDRLMHDIAKLETLEHLESSEYLDRITVLRGAPRRIVGGMWAAVRTCFTILQLVLTLLLLGTVSPWLLVLLLLAVAPLWCDRKGRELESRAETDTAEAFRLQQHLFDIATDAGAGKEIRTSRAGYVVAQLQAAAMREVTAGRYAARVRAAGLRALGWIVFVVGFTVSLGVVAHLAKSDAATAGDVVLVVTLTVALQQTVQAAVGQLTMTMNASVFLEPYLWLRSYLAAERKAHSSDQPPPKRLRSGIRFEGVSFTYCGSETPVLQDINVLLPAGSVIALVGEFGSGKSTFVKLLSKFYKPGSGIITVDGVDLQDIRTEDWRRRTSAAYQDFGRYAQMTLAEAIGLGDIDRLTDEVALASAISAADAEGLVQRLSAGIDTRLSPIFGGVDLSEGQWQKVALARSSMRSGPLLFMLDEPTASLDAPSEHAIFQQYMQRARRLAVLNGAITLVVSHRLSTVADADLLLVLDRGRIVEYGTHQQLLAHNGRYSKLHRQQANAYNLRPGHALHTSADEVPL</sequence>
<proteinExistence type="predicted"/>
<evidence type="ECO:0000313" key="11">
    <source>
        <dbReference type="Proteomes" id="UP001519325"/>
    </source>
</evidence>
<dbReference type="Pfam" id="PF00005">
    <property type="entry name" value="ABC_tran"/>
    <property type="match status" value="1"/>
</dbReference>
<dbReference type="InterPro" id="IPR027417">
    <property type="entry name" value="P-loop_NTPase"/>
</dbReference>
<comment type="subcellular location">
    <subcellularLocation>
        <location evidence="1">Cell membrane</location>
        <topology evidence="1">Multi-pass membrane protein</topology>
    </subcellularLocation>
</comment>
<evidence type="ECO:0000256" key="4">
    <source>
        <dbReference type="ARBA" id="ARBA00022840"/>
    </source>
</evidence>
<dbReference type="RefSeq" id="WP_209888742.1">
    <property type="nucleotide sequence ID" value="NZ_JAGGMR010000001.1"/>
</dbReference>
<name>A0ABS4QDQ7_9NOCA</name>
<feature type="transmembrane region" description="Helical" evidence="7">
    <location>
        <begin position="250"/>
        <end position="271"/>
    </location>
</feature>
<keyword evidence="5 7" id="KW-1133">Transmembrane helix</keyword>
<keyword evidence="11" id="KW-1185">Reference proteome</keyword>
<evidence type="ECO:0000256" key="3">
    <source>
        <dbReference type="ARBA" id="ARBA00022741"/>
    </source>
</evidence>
<feature type="domain" description="ABC transporter" evidence="8">
    <location>
        <begin position="343"/>
        <end position="590"/>
    </location>
</feature>
<evidence type="ECO:0000313" key="10">
    <source>
        <dbReference type="EMBL" id="MBP2189688.1"/>
    </source>
</evidence>
<reference evidence="10 11" key="1">
    <citation type="submission" date="2021-03" db="EMBL/GenBank/DDBJ databases">
        <title>Sequencing the genomes of 1000 actinobacteria strains.</title>
        <authorList>
            <person name="Klenk H.-P."/>
        </authorList>
    </citation>
    <scope>NUCLEOTIDE SEQUENCE [LARGE SCALE GENOMIC DNA]</scope>
    <source>
        <strain evidence="10 11">DSM 45516</strain>
    </source>
</reference>
<dbReference type="Gene3D" id="1.20.1560.10">
    <property type="entry name" value="ABC transporter type 1, transmembrane domain"/>
    <property type="match status" value="1"/>
</dbReference>
<keyword evidence="3" id="KW-0547">Nucleotide-binding</keyword>
<dbReference type="SUPFAM" id="SSF90123">
    <property type="entry name" value="ABC transporter transmembrane region"/>
    <property type="match status" value="1"/>
</dbReference>
<comment type="caution">
    <text evidence="10">The sequence shown here is derived from an EMBL/GenBank/DDBJ whole genome shotgun (WGS) entry which is preliminary data.</text>
</comment>
<organism evidence="10 11">
    <name type="scientific">Nocardia goodfellowii</name>
    <dbReference type="NCBI Taxonomy" id="882446"/>
    <lineage>
        <taxon>Bacteria</taxon>
        <taxon>Bacillati</taxon>
        <taxon>Actinomycetota</taxon>
        <taxon>Actinomycetes</taxon>
        <taxon>Mycobacteriales</taxon>
        <taxon>Nocardiaceae</taxon>
        <taxon>Nocardia</taxon>
    </lineage>
</organism>
<protein>
    <submittedName>
        <fullName evidence="10">ATP-binding cassette subfamily B protein</fullName>
    </submittedName>
</protein>
<feature type="transmembrane region" description="Helical" evidence="7">
    <location>
        <begin position="21"/>
        <end position="44"/>
    </location>
</feature>
<keyword evidence="4 10" id="KW-0067">ATP-binding</keyword>
<evidence type="ECO:0000256" key="6">
    <source>
        <dbReference type="ARBA" id="ARBA00023136"/>
    </source>
</evidence>
<feature type="transmembrane region" description="Helical" evidence="7">
    <location>
        <begin position="159"/>
        <end position="176"/>
    </location>
</feature>
<dbReference type="Proteomes" id="UP001519325">
    <property type="component" value="Unassembled WGS sequence"/>
</dbReference>
<gene>
    <name evidence="10" type="ORF">BJ987_002589</name>
</gene>
<dbReference type="InterPro" id="IPR039421">
    <property type="entry name" value="Type_1_exporter"/>
</dbReference>
<dbReference type="SMART" id="SM00382">
    <property type="entry name" value="AAA"/>
    <property type="match status" value="1"/>
</dbReference>
<keyword evidence="2 7" id="KW-0812">Transmembrane</keyword>
<dbReference type="PANTHER" id="PTHR43394:SF1">
    <property type="entry name" value="ATP-BINDING CASSETTE SUB-FAMILY B MEMBER 10, MITOCHONDRIAL"/>
    <property type="match status" value="1"/>
</dbReference>
<evidence type="ECO:0000259" key="8">
    <source>
        <dbReference type="PROSITE" id="PS50893"/>
    </source>
</evidence>
<dbReference type="InterPro" id="IPR003439">
    <property type="entry name" value="ABC_transporter-like_ATP-bd"/>
</dbReference>
<dbReference type="InterPro" id="IPR003593">
    <property type="entry name" value="AAA+_ATPase"/>
</dbReference>
<dbReference type="PROSITE" id="PS50893">
    <property type="entry name" value="ABC_TRANSPORTER_2"/>
    <property type="match status" value="1"/>
</dbReference>
<dbReference type="GO" id="GO:0005524">
    <property type="term" value="F:ATP binding"/>
    <property type="evidence" value="ECO:0007669"/>
    <property type="project" value="UniProtKB-KW"/>
</dbReference>
<dbReference type="PANTHER" id="PTHR43394">
    <property type="entry name" value="ATP-DEPENDENT PERMEASE MDL1, MITOCHONDRIAL"/>
    <property type="match status" value="1"/>
</dbReference>
<dbReference type="InterPro" id="IPR036640">
    <property type="entry name" value="ABC1_TM_sf"/>
</dbReference>
<dbReference type="SUPFAM" id="SSF52540">
    <property type="entry name" value="P-loop containing nucleoside triphosphate hydrolases"/>
    <property type="match status" value="1"/>
</dbReference>
<dbReference type="InterPro" id="IPR011527">
    <property type="entry name" value="ABC1_TM_dom"/>
</dbReference>
<feature type="transmembrane region" description="Helical" evidence="7">
    <location>
        <begin position="56"/>
        <end position="76"/>
    </location>
</feature>
<keyword evidence="6 7" id="KW-0472">Membrane</keyword>